<gene>
    <name evidence="5" type="ORF">FYJ85_00665</name>
</gene>
<dbReference type="InterPro" id="IPR036388">
    <property type="entry name" value="WH-like_DNA-bd_sf"/>
</dbReference>
<organism evidence="5 6">
    <name type="scientific">Victivallis lenta</name>
    <dbReference type="NCBI Taxonomy" id="2606640"/>
    <lineage>
        <taxon>Bacteria</taxon>
        <taxon>Pseudomonadati</taxon>
        <taxon>Lentisphaerota</taxon>
        <taxon>Lentisphaeria</taxon>
        <taxon>Victivallales</taxon>
        <taxon>Victivallaceae</taxon>
        <taxon>Victivallis</taxon>
    </lineage>
</organism>
<dbReference type="InterPro" id="IPR028082">
    <property type="entry name" value="Peripla_BP_I"/>
</dbReference>
<name>A0A844FWD6_9BACT</name>
<dbReference type="RefSeq" id="WP_154416661.1">
    <property type="nucleotide sequence ID" value="NZ_CALXOB010000042.1"/>
</dbReference>
<keyword evidence="1" id="KW-0805">Transcription regulation</keyword>
<dbReference type="Gene3D" id="3.40.50.2300">
    <property type="match status" value="2"/>
</dbReference>
<evidence type="ECO:0000256" key="3">
    <source>
        <dbReference type="ARBA" id="ARBA00023163"/>
    </source>
</evidence>
<dbReference type="PANTHER" id="PTHR44846:SF1">
    <property type="entry name" value="MANNOSYL-D-GLYCERATE TRANSPORT_METABOLISM SYSTEM REPRESSOR MNGR-RELATED"/>
    <property type="match status" value="1"/>
</dbReference>
<dbReference type="SUPFAM" id="SSF46785">
    <property type="entry name" value="Winged helix' DNA-binding domain"/>
    <property type="match status" value="1"/>
</dbReference>
<dbReference type="InterPro" id="IPR036390">
    <property type="entry name" value="WH_DNA-bd_sf"/>
</dbReference>
<dbReference type="PROSITE" id="PS50949">
    <property type="entry name" value="HTH_GNTR"/>
    <property type="match status" value="1"/>
</dbReference>
<keyword evidence="3" id="KW-0804">Transcription</keyword>
<comment type="caution">
    <text evidence="5">The sequence shown here is derived from an EMBL/GenBank/DDBJ whole genome shotgun (WGS) entry which is preliminary data.</text>
</comment>
<dbReference type="GO" id="GO:0045892">
    <property type="term" value="P:negative regulation of DNA-templated transcription"/>
    <property type="evidence" value="ECO:0007669"/>
    <property type="project" value="TreeGrafter"/>
</dbReference>
<evidence type="ECO:0000256" key="1">
    <source>
        <dbReference type="ARBA" id="ARBA00023015"/>
    </source>
</evidence>
<sequence length="350" mass="39503">MDRKLWEQLPVYRRLENEVKRHIADRRLKRHDRLPSESQLAAEYGVSIGTVRKALNNLVTEKIIYRRHGQGTFVSPRSRKGRILVVAGRYGADSGLGEDFLNFLFGALDEANSADLPCEPALVELEDFFRNLDDVRMIYPETVGVLFFRGHENLLRAEKALEKQELPFLFYGPNLYGEKSKRYSTVHHNEASVAALLAECYASRGFRRVLSLEDGNDITRARVRLLTEALAGSGIACESRSWPELSRQPEELRRLAGEFDVISAAVTQTAIEAVQILERDLRLRVPDTIAAAGIDNTPGSWQLRPQLTVVDLCNGENGRLCIRKFSELITAGSRPFHLDGKLALIRRESC</sequence>
<accession>A0A844FWD6</accession>
<dbReference type="InterPro" id="IPR046335">
    <property type="entry name" value="LacI/GalR-like_sensor"/>
</dbReference>
<dbReference type="AlphaFoldDB" id="A0A844FWD6"/>
<evidence type="ECO:0000313" key="5">
    <source>
        <dbReference type="EMBL" id="MST95560.1"/>
    </source>
</evidence>
<feature type="domain" description="HTH gntR-type" evidence="4">
    <location>
        <begin position="9"/>
        <end position="77"/>
    </location>
</feature>
<dbReference type="Pfam" id="PF00392">
    <property type="entry name" value="GntR"/>
    <property type="match status" value="1"/>
</dbReference>
<dbReference type="EMBL" id="VUNS01000001">
    <property type="protein sequence ID" value="MST95560.1"/>
    <property type="molecule type" value="Genomic_DNA"/>
</dbReference>
<dbReference type="GO" id="GO:0003700">
    <property type="term" value="F:DNA-binding transcription factor activity"/>
    <property type="evidence" value="ECO:0007669"/>
    <property type="project" value="InterPro"/>
</dbReference>
<protein>
    <submittedName>
        <fullName evidence="5">GntR family transcriptional regulator</fullName>
    </submittedName>
</protein>
<reference evidence="5 6" key="1">
    <citation type="submission" date="2019-08" db="EMBL/GenBank/DDBJ databases">
        <title>In-depth cultivation of the pig gut microbiome towards novel bacterial diversity and tailored functional studies.</title>
        <authorList>
            <person name="Wylensek D."/>
            <person name="Hitch T.C.A."/>
            <person name="Clavel T."/>
        </authorList>
    </citation>
    <scope>NUCLEOTIDE SEQUENCE [LARGE SCALE GENOMIC DNA]</scope>
    <source>
        <strain evidence="5 6">BBE-744-WT-12</strain>
    </source>
</reference>
<dbReference type="InterPro" id="IPR050679">
    <property type="entry name" value="Bact_HTH_transcr_reg"/>
</dbReference>
<evidence type="ECO:0000313" key="6">
    <source>
        <dbReference type="Proteomes" id="UP000435649"/>
    </source>
</evidence>
<dbReference type="PANTHER" id="PTHR44846">
    <property type="entry name" value="MANNOSYL-D-GLYCERATE TRANSPORT/METABOLISM SYSTEM REPRESSOR MNGR-RELATED"/>
    <property type="match status" value="1"/>
</dbReference>
<dbReference type="SMART" id="SM00345">
    <property type="entry name" value="HTH_GNTR"/>
    <property type="match status" value="1"/>
</dbReference>
<dbReference type="Proteomes" id="UP000435649">
    <property type="component" value="Unassembled WGS sequence"/>
</dbReference>
<keyword evidence="6" id="KW-1185">Reference proteome</keyword>
<dbReference type="GO" id="GO:0003677">
    <property type="term" value="F:DNA binding"/>
    <property type="evidence" value="ECO:0007669"/>
    <property type="project" value="UniProtKB-KW"/>
</dbReference>
<dbReference type="SUPFAM" id="SSF53822">
    <property type="entry name" value="Periplasmic binding protein-like I"/>
    <property type="match status" value="1"/>
</dbReference>
<evidence type="ECO:0000259" key="4">
    <source>
        <dbReference type="PROSITE" id="PS50949"/>
    </source>
</evidence>
<dbReference type="InterPro" id="IPR000524">
    <property type="entry name" value="Tscrpt_reg_HTH_GntR"/>
</dbReference>
<dbReference type="Pfam" id="PF13377">
    <property type="entry name" value="Peripla_BP_3"/>
    <property type="match status" value="1"/>
</dbReference>
<dbReference type="Gene3D" id="1.10.10.10">
    <property type="entry name" value="Winged helix-like DNA-binding domain superfamily/Winged helix DNA-binding domain"/>
    <property type="match status" value="1"/>
</dbReference>
<keyword evidence="2" id="KW-0238">DNA-binding</keyword>
<evidence type="ECO:0000256" key="2">
    <source>
        <dbReference type="ARBA" id="ARBA00023125"/>
    </source>
</evidence>
<dbReference type="CDD" id="cd07377">
    <property type="entry name" value="WHTH_GntR"/>
    <property type="match status" value="1"/>
</dbReference>
<proteinExistence type="predicted"/>